<name>V6KPY3_STRRC</name>
<evidence type="ECO:0000313" key="2">
    <source>
        <dbReference type="Proteomes" id="UP000017984"/>
    </source>
</evidence>
<feature type="non-terminal residue" evidence="1">
    <location>
        <position position="164"/>
    </location>
</feature>
<reference evidence="1 2" key="1">
    <citation type="journal article" date="2014" name="Genome Announc.">
        <title>Draft Genome Sequence of Streptomyces roseochromogenes subsp. oscitans DS 12.976, Producer of the Aminocoumarin Antibiotic Clorobiocin.</title>
        <authorList>
            <person name="Ruckert C."/>
            <person name="Kalinowski J."/>
            <person name="Heide L."/>
            <person name="Apel A.K."/>
        </authorList>
    </citation>
    <scope>NUCLEOTIDE SEQUENCE [LARGE SCALE GENOMIC DNA]</scope>
    <source>
        <strain evidence="1 2">DS 12.976</strain>
    </source>
</reference>
<dbReference type="NCBIfam" id="TIGR00738">
    <property type="entry name" value="rrf2_super"/>
    <property type="match status" value="1"/>
</dbReference>
<dbReference type="InterPro" id="IPR030489">
    <property type="entry name" value="TR_Rrf2-type_CS"/>
</dbReference>
<evidence type="ECO:0000313" key="1">
    <source>
        <dbReference type="EMBL" id="EST34215.1"/>
    </source>
</evidence>
<dbReference type="Pfam" id="PF02082">
    <property type="entry name" value="Rrf2"/>
    <property type="match status" value="1"/>
</dbReference>
<protein>
    <recommendedName>
        <fullName evidence="3">Rrf2 family transcriptional regulator</fullName>
    </recommendedName>
</protein>
<dbReference type="PROSITE" id="PS01332">
    <property type="entry name" value="HTH_RRF2_1"/>
    <property type="match status" value="1"/>
</dbReference>
<dbReference type="GO" id="GO:0005829">
    <property type="term" value="C:cytosol"/>
    <property type="evidence" value="ECO:0007669"/>
    <property type="project" value="TreeGrafter"/>
</dbReference>
<dbReference type="Gene3D" id="1.10.10.10">
    <property type="entry name" value="Winged helix-like DNA-binding domain superfamily/Winged helix DNA-binding domain"/>
    <property type="match status" value="1"/>
</dbReference>
<dbReference type="PANTHER" id="PTHR33221">
    <property type="entry name" value="WINGED HELIX-TURN-HELIX TRANSCRIPTIONAL REGULATOR, RRF2 FAMILY"/>
    <property type="match status" value="1"/>
</dbReference>
<dbReference type="STRING" id="1352936.M878_11275"/>
<organism evidence="1 2">
    <name type="scientific">Streptomyces roseochromogenus subsp. oscitans DS 12.976</name>
    <dbReference type="NCBI Taxonomy" id="1352936"/>
    <lineage>
        <taxon>Bacteria</taxon>
        <taxon>Bacillati</taxon>
        <taxon>Actinomycetota</taxon>
        <taxon>Actinomycetes</taxon>
        <taxon>Kitasatosporales</taxon>
        <taxon>Streptomycetaceae</taxon>
        <taxon>Streptomyces</taxon>
    </lineage>
</organism>
<evidence type="ECO:0008006" key="3">
    <source>
        <dbReference type="Google" id="ProtNLM"/>
    </source>
</evidence>
<dbReference type="InterPro" id="IPR036388">
    <property type="entry name" value="WH-like_DNA-bd_sf"/>
</dbReference>
<dbReference type="HOGENOM" id="CLU_107144_1_0_11"/>
<dbReference type="PATRIC" id="fig|1352936.5.peg.2393"/>
<dbReference type="InterPro" id="IPR000944">
    <property type="entry name" value="Tscrpt_reg_Rrf2"/>
</dbReference>
<dbReference type="SUPFAM" id="SSF46785">
    <property type="entry name" value="Winged helix' DNA-binding domain"/>
    <property type="match status" value="1"/>
</dbReference>
<dbReference type="AlphaFoldDB" id="V6KPY3"/>
<accession>V6KPY3</accession>
<dbReference type="PROSITE" id="PS51197">
    <property type="entry name" value="HTH_RRF2_2"/>
    <property type="match status" value="1"/>
</dbReference>
<keyword evidence="2" id="KW-1185">Reference proteome</keyword>
<dbReference type="InterPro" id="IPR036390">
    <property type="entry name" value="WH_DNA-bd_sf"/>
</dbReference>
<dbReference type="Proteomes" id="UP000017984">
    <property type="component" value="Chromosome"/>
</dbReference>
<sequence length="164" mass="17612">MRIMKLSQGVEWALHCTVALAQSRAQAPVSRRTLAGYFDLPEAYLAKHLKSLVQAGVLTATSGPRGGFRLARPASGITALDIVEAIEGTLPPFVCTEIRQRGECAVPPEKCTGPCPVAKVMYDADRAWRDHLRSVTVAGLVDRLPPWSHSHAGTPTEADASTVL</sequence>
<gene>
    <name evidence="1" type="ORF">M878_11275</name>
</gene>
<dbReference type="EMBL" id="AWQX01000085">
    <property type="protein sequence ID" value="EST34215.1"/>
    <property type="molecule type" value="Genomic_DNA"/>
</dbReference>
<dbReference type="GO" id="GO:0003700">
    <property type="term" value="F:DNA-binding transcription factor activity"/>
    <property type="evidence" value="ECO:0007669"/>
    <property type="project" value="TreeGrafter"/>
</dbReference>
<dbReference type="PANTHER" id="PTHR33221:SF13">
    <property type="entry name" value="TRANSCRIPTIONAL REGULATOR-RELATED"/>
    <property type="match status" value="1"/>
</dbReference>
<comment type="caution">
    <text evidence="1">The sequence shown here is derived from an EMBL/GenBank/DDBJ whole genome shotgun (WGS) entry which is preliminary data.</text>
</comment>
<proteinExistence type="predicted"/>